<dbReference type="EMBL" id="CAJNOT010004139">
    <property type="protein sequence ID" value="CAF1417970.1"/>
    <property type="molecule type" value="Genomic_DNA"/>
</dbReference>
<reference evidence="2" key="1">
    <citation type="submission" date="2021-02" db="EMBL/GenBank/DDBJ databases">
        <authorList>
            <person name="Nowell W R."/>
        </authorList>
    </citation>
    <scope>NUCLEOTIDE SEQUENCE</scope>
</reference>
<comment type="caution">
    <text evidence="2">The sequence shown here is derived from an EMBL/GenBank/DDBJ whole genome shotgun (WGS) entry which is preliminary data.</text>
</comment>
<accession>A0A819PAX3</accession>
<dbReference type="Proteomes" id="UP000663836">
    <property type="component" value="Unassembled WGS sequence"/>
</dbReference>
<dbReference type="Proteomes" id="UP000663864">
    <property type="component" value="Unassembled WGS sequence"/>
</dbReference>
<gene>
    <name evidence="2" type="ORF">JBS370_LOCUS26834</name>
    <name evidence="1" type="ORF">ZHD862_LOCUS33825</name>
</gene>
<dbReference type="EMBL" id="CAJOBD010004854">
    <property type="protein sequence ID" value="CAF4010925.1"/>
    <property type="molecule type" value="Genomic_DNA"/>
</dbReference>
<evidence type="ECO:0000313" key="2">
    <source>
        <dbReference type="EMBL" id="CAF4010925.1"/>
    </source>
</evidence>
<proteinExistence type="predicted"/>
<evidence type="ECO:0000313" key="3">
    <source>
        <dbReference type="Proteomes" id="UP000663836"/>
    </source>
</evidence>
<protein>
    <submittedName>
        <fullName evidence="2">Uncharacterized protein</fullName>
    </submittedName>
</protein>
<organism evidence="2 3">
    <name type="scientific">Rotaria sordida</name>
    <dbReference type="NCBI Taxonomy" id="392033"/>
    <lineage>
        <taxon>Eukaryota</taxon>
        <taxon>Metazoa</taxon>
        <taxon>Spiralia</taxon>
        <taxon>Gnathifera</taxon>
        <taxon>Rotifera</taxon>
        <taxon>Eurotatoria</taxon>
        <taxon>Bdelloidea</taxon>
        <taxon>Philodinida</taxon>
        <taxon>Philodinidae</taxon>
        <taxon>Rotaria</taxon>
    </lineage>
</organism>
<evidence type="ECO:0000313" key="1">
    <source>
        <dbReference type="EMBL" id="CAF1417970.1"/>
    </source>
</evidence>
<dbReference type="AlphaFoldDB" id="A0A819PAX3"/>
<name>A0A819PAX3_9BILA</name>
<sequence>MLKSLSLGDFMNDNVTILPQLLYLEELIIGLNSHEKFNSRTQLLINFYLFAAPNNFRKVTLNSSQGVQLKPQIQSNTHLEELSIQIATVDDLPVLFTLVPCLIRLEVSIIHRTSSTFVPQDRFSIDITLKLLKELYLYTMDEQAMSFTTLKVMMSLMPSMEYLAFGIKTNDPDYAEAMLWTDLITSMPRLATLHLGLEITMTEILFSRFDVETYDDLKQVVFDSFVENIDISSFIIYTNIQTLFIDTVPYRFNRDQSYSTSPEAVRALWNNATAIQQSPHRLVGLSMNGEHVPIALRSFRILCQRGTLQLAHTLMKDDQSRLKWLAHINATGSHLAVQPKSLALWKSDIQMTYF</sequence>